<name>A0AC34FJJ1_9BILA</name>
<dbReference type="WBParaSite" id="ES5_v2.g17469.t1">
    <property type="protein sequence ID" value="ES5_v2.g17469.t1"/>
    <property type="gene ID" value="ES5_v2.g17469"/>
</dbReference>
<accession>A0AC34FJJ1</accession>
<evidence type="ECO:0000313" key="2">
    <source>
        <dbReference type="WBParaSite" id="ES5_v2.g17469.t1"/>
    </source>
</evidence>
<dbReference type="Proteomes" id="UP000887579">
    <property type="component" value="Unplaced"/>
</dbReference>
<sequence length="491" mass="56035">MVLSKPALAASIVGAVATSAYLYYLRRQKSSSSKAYWNSEFIEAGEVSQIFLYPVKSCKPLVVNCVETEKRGVRSGDNHDRQFILVDAAHGYLLQSGRQYPKMVILENEVKDGFLHLRTPEGKTFSLNIQDVINRNDVRVASIFNNEQEGLDCGDEIGKFFEEYLGTKDNRELRLLYFTPDLAIKRDLKSDDTFWKNPVPEVEDTVDCVETEKRGVRSGDSHDRQFILVDAAHGYLLQSGRQYPKMVILENEVKDGFLHLRTAEGKTFSLNIQDVINRNDVRVASIFNNEQEGLDCGDEIGKFFEEYLGTKDNRELRLLYFTPDLAIKRDLKSDDTFWKNPVPEVEDTPMFHDQSAFNFMNESSVEDLNEKLEENGLQKVCVQNFRPTFAISGLKAFEEDRWLQVKVGEAEFTCYSPCTRCVLTTVNPETGVMDLTYQPLKTLREYRLAPEGKLREKYTQSPVFGVYAVGTKFGKVKVGDKVLVKYKPTPL</sequence>
<organism evidence="1 2">
    <name type="scientific">Panagrolaimus sp. ES5</name>
    <dbReference type="NCBI Taxonomy" id="591445"/>
    <lineage>
        <taxon>Eukaryota</taxon>
        <taxon>Metazoa</taxon>
        <taxon>Ecdysozoa</taxon>
        <taxon>Nematoda</taxon>
        <taxon>Chromadorea</taxon>
        <taxon>Rhabditida</taxon>
        <taxon>Tylenchina</taxon>
        <taxon>Panagrolaimomorpha</taxon>
        <taxon>Panagrolaimoidea</taxon>
        <taxon>Panagrolaimidae</taxon>
        <taxon>Panagrolaimus</taxon>
    </lineage>
</organism>
<protein>
    <submittedName>
        <fullName evidence="2">MOSC domain-containing protein</fullName>
    </submittedName>
</protein>
<evidence type="ECO:0000313" key="1">
    <source>
        <dbReference type="Proteomes" id="UP000887579"/>
    </source>
</evidence>
<reference evidence="2" key="1">
    <citation type="submission" date="2022-11" db="UniProtKB">
        <authorList>
            <consortium name="WormBaseParasite"/>
        </authorList>
    </citation>
    <scope>IDENTIFICATION</scope>
</reference>
<proteinExistence type="predicted"/>